<dbReference type="PANTHER" id="PTHR30469:SF15">
    <property type="entry name" value="HLYD FAMILY OF SECRETION PROTEINS"/>
    <property type="match status" value="1"/>
</dbReference>
<gene>
    <name evidence="9" type="ORF">E1B25_20445</name>
</gene>
<dbReference type="RefSeq" id="WP_132831442.1">
    <property type="nucleotide sequence ID" value="NZ_SMFP01000023.1"/>
</dbReference>
<feature type="domain" description="Multidrug resistance protein MdtA-like C-terminal permuted SH3" evidence="8">
    <location>
        <begin position="290"/>
        <end position="339"/>
    </location>
</feature>
<dbReference type="InterPro" id="IPR006143">
    <property type="entry name" value="RND_pump_MFP"/>
</dbReference>
<evidence type="ECO:0000256" key="4">
    <source>
        <dbReference type="SAM" id="Coils"/>
    </source>
</evidence>
<feature type="chain" id="PRO_5020193314" evidence="5">
    <location>
        <begin position="20"/>
        <end position="353"/>
    </location>
</feature>
<evidence type="ECO:0000256" key="3">
    <source>
        <dbReference type="ARBA" id="ARBA00022448"/>
    </source>
</evidence>
<proteinExistence type="inferred from homology"/>
<evidence type="ECO:0000313" key="10">
    <source>
        <dbReference type="Proteomes" id="UP000294662"/>
    </source>
</evidence>
<organism evidence="9 10">
    <name type="scientific">Antarcticimicrobium sediminis</name>
    <dbReference type="NCBI Taxonomy" id="2546227"/>
    <lineage>
        <taxon>Bacteria</taxon>
        <taxon>Pseudomonadati</taxon>
        <taxon>Pseudomonadota</taxon>
        <taxon>Alphaproteobacteria</taxon>
        <taxon>Rhodobacterales</taxon>
        <taxon>Paracoccaceae</taxon>
        <taxon>Antarcticimicrobium</taxon>
    </lineage>
</organism>
<keyword evidence="5" id="KW-0732">Signal</keyword>
<keyword evidence="3" id="KW-0813">Transport</keyword>
<comment type="similarity">
    <text evidence="2">Belongs to the membrane fusion protein (MFP) (TC 8.A.1) family.</text>
</comment>
<dbReference type="OrthoDB" id="9813967at2"/>
<dbReference type="GO" id="GO:0015562">
    <property type="term" value="F:efflux transmembrane transporter activity"/>
    <property type="evidence" value="ECO:0007669"/>
    <property type="project" value="TreeGrafter"/>
</dbReference>
<evidence type="ECO:0000259" key="8">
    <source>
        <dbReference type="Pfam" id="PF25967"/>
    </source>
</evidence>
<evidence type="ECO:0000259" key="6">
    <source>
        <dbReference type="Pfam" id="PF25917"/>
    </source>
</evidence>
<protein>
    <submittedName>
        <fullName evidence="9">Efflux RND transporter periplasmic adaptor subunit</fullName>
    </submittedName>
</protein>
<dbReference type="Pfam" id="PF25954">
    <property type="entry name" value="Beta-barrel_RND_2"/>
    <property type="match status" value="1"/>
</dbReference>
<name>A0A4R5EI53_9RHOB</name>
<dbReference type="PANTHER" id="PTHR30469">
    <property type="entry name" value="MULTIDRUG RESISTANCE PROTEIN MDTA"/>
    <property type="match status" value="1"/>
</dbReference>
<dbReference type="InterPro" id="IPR058792">
    <property type="entry name" value="Beta-barrel_RND_2"/>
</dbReference>
<evidence type="ECO:0000256" key="2">
    <source>
        <dbReference type="ARBA" id="ARBA00009477"/>
    </source>
</evidence>
<reference evidence="9 10" key="1">
    <citation type="submission" date="2019-03" db="EMBL/GenBank/DDBJ databases">
        <authorList>
            <person name="Zhang S."/>
        </authorList>
    </citation>
    <scope>NUCLEOTIDE SEQUENCE [LARGE SCALE GENOMIC DNA]</scope>
    <source>
        <strain evidence="9 10">S4J41</strain>
    </source>
</reference>
<dbReference type="Proteomes" id="UP000294662">
    <property type="component" value="Unassembled WGS sequence"/>
</dbReference>
<dbReference type="InterPro" id="IPR058627">
    <property type="entry name" value="MdtA-like_C"/>
</dbReference>
<dbReference type="Gene3D" id="2.40.50.100">
    <property type="match status" value="1"/>
</dbReference>
<feature type="signal peptide" evidence="5">
    <location>
        <begin position="1"/>
        <end position="19"/>
    </location>
</feature>
<dbReference type="Gene3D" id="1.10.287.470">
    <property type="entry name" value="Helix hairpin bin"/>
    <property type="match status" value="1"/>
</dbReference>
<feature type="domain" description="CusB-like beta-barrel" evidence="7">
    <location>
        <begin position="201"/>
        <end position="270"/>
    </location>
</feature>
<dbReference type="AlphaFoldDB" id="A0A4R5EI53"/>
<evidence type="ECO:0000259" key="7">
    <source>
        <dbReference type="Pfam" id="PF25954"/>
    </source>
</evidence>
<dbReference type="EMBL" id="SMFP01000023">
    <property type="protein sequence ID" value="TDE34017.1"/>
    <property type="molecule type" value="Genomic_DNA"/>
</dbReference>
<keyword evidence="4" id="KW-0175">Coiled coil</keyword>
<evidence type="ECO:0000313" key="9">
    <source>
        <dbReference type="EMBL" id="TDE34017.1"/>
    </source>
</evidence>
<dbReference type="Pfam" id="PF25967">
    <property type="entry name" value="RND-MFP_C"/>
    <property type="match status" value="1"/>
</dbReference>
<dbReference type="GO" id="GO:1990281">
    <property type="term" value="C:efflux pump complex"/>
    <property type="evidence" value="ECO:0007669"/>
    <property type="project" value="TreeGrafter"/>
</dbReference>
<comment type="subcellular location">
    <subcellularLocation>
        <location evidence="1">Cell envelope</location>
    </subcellularLocation>
</comment>
<keyword evidence="10" id="KW-1185">Reference proteome</keyword>
<dbReference type="InterPro" id="IPR058625">
    <property type="entry name" value="MdtA-like_BSH"/>
</dbReference>
<accession>A0A4R5EI53</accession>
<dbReference type="Gene3D" id="2.40.30.170">
    <property type="match status" value="1"/>
</dbReference>
<evidence type="ECO:0000256" key="5">
    <source>
        <dbReference type="SAM" id="SignalP"/>
    </source>
</evidence>
<dbReference type="NCBIfam" id="TIGR01730">
    <property type="entry name" value="RND_mfp"/>
    <property type="match status" value="1"/>
</dbReference>
<evidence type="ECO:0000256" key="1">
    <source>
        <dbReference type="ARBA" id="ARBA00004196"/>
    </source>
</evidence>
<dbReference type="SUPFAM" id="SSF111369">
    <property type="entry name" value="HlyD-like secretion proteins"/>
    <property type="match status" value="1"/>
</dbReference>
<comment type="caution">
    <text evidence="9">The sequence shown here is derived from an EMBL/GenBank/DDBJ whole genome shotgun (WGS) entry which is preliminary data.</text>
</comment>
<feature type="coiled-coil region" evidence="4">
    <location>
        <begin position="132"/>
        <end position="166"/>
    </location>
</feature>
<feature type="domain" description="Multidrug resistance protein MdtA-like barrel-sandwich hybrid" evidence="6">
    <location>
        <begin position="61"/>
        <end position="189"/>
    </location>
</feature>
<dbReference type="Pfam" id="PF25917">
    <property type="entry name" value="BSH_RND"/>
    <property type="match status" value="1"/>
</dbReference>
<dbReference type="Gene3D" id="2.40.420.20">
    <property type="match status" value="1"/>
</dbReference>
<sequence>MKIALVLSLLALPAFAEQAALPDPMPARPVVSEFADPRAGDLVRFVGIVEARTETDLGFPMNGTIAERPVEVGDLVHKGDILARLDPEDLEADVRAAEAGVTVATAQLRTATDARNRARILSASGVGSITRLEDAERALTAAEARLEQAQAQLARAEDMRGFATLKAPEDGVITQTFAEAGASLTGGQPVVRLAGTTAREISIDVIEKDATRLGIGAVFDATLIANTKVTAQATLTRIDPVAASATRTRGLHLTLSDPPVGFRLGALVHVSPSVGAEFGVVLERKAILDPAGNPAVWVVERANNTVHRTPVTLGETFGARVQIIHGLEPGDEVVTQGINSLEDGQIVGPRVSE</sequence>